<dbReference type="GeneID" id="41836512"/>
<feature type="signal peptide" evidence="1">
    <location>
        <begin position="1"/>
        <end position="26"/>
    </location>
</feature>
<evidence type="ECO:0000313" key="3">
    <source>
        <dbReference type="EMBL" id="KVW99929.1"/>
    </source>
</evidence>
<evidence type="ECO:0000256" key="1">
    <source>
        <dbReference type="SAM" id="SignalP"/>
    </source>
</evidence>
<name>A0A119CYK9_SHEFR</name>
<feature type="domain" description="FlgO" evidence="2">
    <location>
        <begin position="72"/>
        <end position="199"/>
    </location>
</feature>
<protein>
    <recommendedName>
        <fullName evidence="2">FlgO domain-containing protein</fullName>
    </recommendedName>
</protein>
<dbReference type="InterPro" id="IPR041215">
    <property type="entry name" value="FlgO_dom"/>
</dbReference>
<reference evidence="3 4" key="1">
    <citation type="submission" date="2016-01" db="EMBL/GenBank/DDBJ databases">
        <title>Draft genome of the antarctic isolate Shewanella frigidimarina Ag06-30.</title>
        <authorList>
            <person name="Parmeciano Di Noto G."/>
            <person name="Vazquez S."/>
            <person name="Mac Cormack W."/>
            <person name="Iriarte A."/>
            <person name="Quiroga C."/>
        </authorList>
    </citation>
    <scope>NUCLEOTIDE SEQUENCE [LARGE SCALE GENOMIC DNA]</scope>
    <source>
        <strain evidence="3 4">Ag06-30</strain>
    </source>
</reference>
<feature type="chain" id="PRO_5007161859" description="FlgO domain-containing protein" evidence="1">
    <location>
        <begin position="27"/>
        <end position="236"/>
    </location>
</feature>
<sequence>MINRLFISTVMLASLSLAACTQTPNAANNLAFSNNGKFVKIVDEDEVYHDKLAYDIQAAGISPKGQVNVWAEKLVNELVLQNDALRPDQPLLISTPVMTSNFNTTNELALQLQQGLLAAFHAHEFNLVDLNVATNLRATEQGEFMLSRNWELLRADLPVSHVLVSTMTLTPEGIVFNGRVVNVTNNRVLSAVQSFVAASSLSGYLQPSEMIESRNGLLYRHENKGDSRYTVLGDKL</sequence>
<dbReference type="EMBL" id="LRDC01000079">
    <property type="protein sequence ID" value="KVW99929.1"/>
    <property type="molecule type" value="Genomic_DNA"/>
</dbReference>
<organism evidence="3">
    <name type="scientific">Shewanella frigidimarina</name>
    <dbReference type="NCBI Taxonomy" id="56812"/>
    <lineage>
        <taxon>Bacteria</taxon>
        <taxon>Pseudomonadati</taxon>
        <taxon>Pseudomonadota</taxon>
        <taxon>Gammaproteobacteria</taxon>
        <taxon>Alteromonadales</taxon>
        <taxon>Shewanellaceae</taxon>
        <taxon>Shewanella</taxon>
    </lineage>
</organism>
<dbReference type="OMA" id="LTRDWQK"/>
<dbReference type="Pfam" id="PF17680">
    <property type="entry name" value="FlgO"/>
    <property type="match status" value="1"/>
</dbReference>
<dbReference type="Proteomes" id="UP000055702">
    <property type="component" value="Unassembled WGS sequence"/>
</dbReference>
<dbReference type="RefSeq" id="WP_011636626.1">
    <property type="nucleotide sequence ID" value="NZ_JBBMQR010000001.1"/>
</dbReference>
<keyword evidence="1" id="KW-0732">Signal</keyword>
<dbReference type="AlphaFoldDB" id="A0A119CYK9"/>
<comment type="caution">
    <text evidence="3">The sequence shown here is derived from an EMBL/GenBank/DDBJ whole genome shotgun (WGS) entry which is preliminary data.</text>
</comment>
<accession>A0A119CYK9</accession>
<evidence type="ECO:0000259" key="2">
    <source>
        <dbReference type="Pfam" id="PF17680"/>
    </source>
</evidence>
<gene>
    <name evidence="3" type="ORF">AWJ07_10295</name>
</gene>
<evidence type="ECO:0000313" key="4">
    <source>
        <dbReference type="Proteomes" id="UP000055702"/>
    </source>
</evidence>
<proteinExistence type="predicted"/>
<dbReference type="PROSITE" id="PS51257">
    <property type="entry name" value="PROKAR_LIPOPROTEIN"/>
    <property type="match status" value="1"/>
</dbReference>